<reference evidence="2" key="1">
    <citation type="submission" date="2023-05" db="EMBL/GenBank/DDBJ databases">
        <title>Nepenthes gracilis genome sequencing.</title>
        <authorList>
            <person name="Fukushima K."/>
        </authorList>
    </citation>
    <scope>NUCLEOTIDE SEQUENCE</scope>
    <source>
        <strain evidence="2">SING2019-196</strain>
    </source>
</reference>
<organism evidence="2 3">
    <name type="scientific">Nepenthes gracilis</name>
    <name type="common">Slender pitcher plant</name>
    <dbReference type="NCBI Taxonomy" id="150966"/>
    <lineage>
        <taxon>Eukaryota</taxon>
        <taxon>Viridiplantae</taxon>
        <taxon>Streptophyta</taxon>
        <taxon>Embryophyta</taxon>
        <taxon>Tracheophyta</taxon>
        <taxon>Spermatophyta</taxon>
        <taxon>Magnoliopsida</taxon>
        <taxon>eudicotyledons</taxon>
        <taxon>Gunneridae</taxon>
        <taxon>Pentapetalae</taxon>
        <taxon>Caryophyllales</taxon>
        <taxon>Nepenthaceae</taxon>
        <taxon>Nepenthes</taxon>
    </lineage>
</organism>
<evidence type="ECO:0000313" key="3">
    <source>
        <dbReference type="Proteomes" id="UP001279734"/>
    </source>
</evidence>
<evidence type="ECO:0000313" key="2">
    <source>
        <dbReference type="EMBL" id="GMH21255.1"/>
    </source>
</evidence>
<gene>
    <name evidence="2" type="ORF">Nepgr_023097</name>
</gene>
<comment type="caution">
    <text evidence="2">The sequence shown here is derived from an EMBL/GenBank/DDBJ whole genome shotgun (WGS) entry which is preliminary data.</text>
</comment>
<dbReference type="EMBL" id="BSYO01000023">
    <property type="protein sequence ID" value="GMH21255.1"/>
    <property type="molecule type" value="Genomic_DNA"/>
</dbReference>
<dbReference type="Proteomes" id="UP001279734">
    <property type="component" value="Unassembled WGS sequence"/>
</dbReference>
<dbReference type="AlphaFoldDB" id="A0AAD3XYS6"/>
<accession>A0AAD3XYS6</accession>
<feature type="region of interest" description="Disordered" evidence="1">
    <location>
        <begin position="1"/>
        <end position="56"/>
    </location>
</feature>
<name>A0AAD3XYS6_NEPGR</name>
<evidence type="ECO:0000256" key="1">
    <source>
        <dbReference type="SAM" id="MobiDB-lite"/>
    </source>
</evidence>
<keyword evidence="3" id="KW-1185">Reference proteome</keyword>
<feature type="compositionally biased region" description="Basic and acidic residues" evidence="1">
    <location>
        <begin position="10"/>
        <end position="22"/>
    </location>
</feature>
<proteinExistence type="predicted"/>
<protein>
    <submittedName>
        <fullName evidence="2">Uncharacterized protein</fullName>
    </submittedName>
</protein>
<feature type="compositionally biased region" description="Pro residues" evidence="1">
    <location>
        <begin position="41"/>
        <end position="55"/>
    </location>
</feature>
<sequence length="133" mass="14521">MGFVSNSCSMDKDSLPIHHQSSDDVGGGDCNSPNGAKLDPQSPPSQPVPPIPDPTNPELLVLAPSISPVEFGLDADLRAELMLVGNLRQFVDAAVFHLFSLQWLMSLRWQIPSVEVFLDRLWLANVIMDVAVE</sequence>